<dbReference type="InterPro" id="IPR027417">
    <property type="entry name" value="P-loop_NTPase"/>
</dbReference>
<dbReference type="PROSITE" id="PS50893">
    <property type="entry name" value="ABC_TRANSPORTER_2"/>
    <property type="match status" value="2"/>
</dbReference>
<proteinExistence type="predicted"/>
<dbReference type="EMBL" id="JANDBD010000001">
    <property type="protein sequence ID" value="MCP9271116.1"/>
    <property type="molecule type" value="Genomic_DNA"/>
</dbReference>
<comment type="caution">
    <text evidence="6">The sequence shown here is derived from an EMBL/GenBank/DDBJ whole genome shotgun (WGS) entry which is preliminary data.</text>
</comment>
<dbReference type="InterPro" id="IPR017871">
    <property type="entry name" value="ABC_transporter-like_CS"/>
</dbReference>
<dbReference type="SMART" id="SM00382">
    <property type="entry name" value="AAA"/>
    <property type="match status" value="2"/>
</dbReference>
<keyword evidence="7" id="KW-1185">Reference proteome</keyword>
<feature type="domain" description="ABC transporter" evidence="5">
    <location>
        <begin position="6"/>
        <end position="241"/>
    </location>
</feature>
<name>A0ABT1LW37_9MYCO</name>
<keyword evidence="1" id="KW-0813">Transport</keyword>
<gene>
    <name evidence="6" type="ORF">NM203_02820</name>
</gene>
<accession>A0ABT1LW37</accession>
<dbReference type="InterPro" id="IPR050107">
    <property type="entry name" value="ABC_carbohydrate_import_ATPase"/>
</dbReference>
<organism evidence="6 7">
    <name type="scientific">Mycolicibacterium arenosum</name>
    <dbReference type="NCBI Taxonomy" id="2952157"/>
    <lineage>
        <taxon>Bacteria</taxon>
        <taxon>Bacillati</taxon>
        <taxon>Actinomycetota</taxon>
        <taxon>Actinomycetes</taxon>
        <taxon>Mycobacteriales</taxon>
        <taxon>Mycobacteriaceae</taxon>
        <taxon>Mycolicibacterium</taxon>
    </lineage>
</organism>
<evidence type="ECO:0000259" key="5">
    <source>
        <dbReference type="PROSITE" id="PS50893"/>
    </source>
</evidence>
<keyword evidence="3" id="KW-0547">Nucleotide-binding</keyword>
<evidence type="ECO:0000256" key="3">
    <source>
        <dbReference type="ARBA" id="ARBA00022741"/>
    </source>
</evidence>
<dbReference type="CDD" id="cd03215">
    <property type="entry name" value="ABC_Carb_Monos_II"/>
    <property type="match status" value="1"/>
</dbReference>
<dbReference type="PANTHER" id="PTHR43790">
    <property type="entry name" value="CARBOHYDRATE TRANSPORT ATP-BINDING PROTEIN MG119-RELATED"/>
    <property type="match status" value="1"/>
</dbReference>
<evidence type="ECO:0000256" key="2">
    <source>
        <dbReference type="ARBA" id="ARBA00022737"/>
    </source>
</evidence>
<dbReference type="CDD" id="cd03216">
    <property type="entry name" value="ABC_Carb_Monos_I"/>
    <property type="match status" value="1"/>
</dbReference>
<dbReference type="GO" id="GO:0005524">
    <property type="term" value="F:ATP binding"/>
    <property type="evidence" value="ECO:0007669"/>
    <property type="project" value="UniProtKB-KW"/>
</dbReference>
<dbReference type="SUPFAM" id="SSF52540">
    <property type="entry name" value="P-loop containing nucleoside triphosphate hydrolases"/>
    <property type="match status" value="2"/>
</dbReference>
<dbReference type="InterPro" id="IPR003593">
    <property type="entry name" value="AAA+_ATPase"/>
</dbReference>
<dbReference type="RefSeq" id="WP_255058087.1">
    <property type="nucleotide sequence ID" value="NZ_JANDBD010000001.1"/>
</dbReference>
<dbReference type="InterPro" id="IPR003439">
    <property type="entry name" value="ABC_transporter-like_ATP-bd"/>
</dbReference>
<protein>
    <submittedName>
        <fullName evidence="6">Sugar ABC transporter ATP-binding protein</fullName>
    </submittedName>
</protein>
<keyword evidence="4 6" id="KW-0067">ATP-binding</keyword>
<evidence type="ECO:0000256" key="4">
    <source>
        <dbReference type="ARBA" id="ARBA00022840"/>
    </source>
</evidence>
<dbReference type="PROSITE" id="PS00211">
    <property type="entry name" value="ABC_TRANSPORTER_1"/>
    <property type="match status" value="1"/>
</dbReference>
<sequence>MTGALLRCSDIHKSFGGVPVLKGITLDLQPGTVTALAGENGAGKSTLMKIISGQYTADSGEVAVGDTTLTSGNTKDAVKHGVAIVPQELASIEDMTVYENLFVGRELKVGPFLNRRAMIDEARDALAVFGVDINPSARMGTLPVGLRQIVEIVKAARTGAQVVMLDEPTSAISEREVEGLYKIVRQLREHGVAMVYTTHKMAEIRAIADRVVVLRDGGLILDKGIGDVSDDDIVTAMIGRELDTLFPDRPEPTTETVLEVKDLHVDGATEPVSFTVRSGEIVGLAGLVGAGRTELLEAIFGARHSGSGEIVVRGKHVKRNQPAAAITAGMAMVPEDRKLSGVVLSMSVLDNGTLPRLSAFSVAGWLRGKARTKAVSDVMASVRLRSNGMSQEVGTLSGGNQQKVVLARWLTGDVNVLLLDEPTRGVDVGARSEIYRIVTEFAAQGMAVVMASSDMPEIVGLSHRAFVMRDGAFVGELDRDALDHPEVQESVFRLATALEAKPTSPNQEKAS</sequence>
<keyword evidence="2" id="KW-0677">Repeat</keyword>
<feature type="domain" description="ABC transporter" evidence="5">
    <location>
        <begin position="252"/>
        <end position="495"/>
    </location>
</feature>
<evidence type="ECO:0000256" key="1">
    <source>
        <dbReference type="ARBA" id="ARBA00022448"/>
    </source>
</evidence>
<evidence type="ECO:0000313" key="6">
    <source>
        <dbReference type="EMBL" id="MCP9271116.1"/>
    </source>
</evidence>
<reference evidence="6 7" key="1">
    <citation type="submission" date="2022-06" db="EMBL/GenBank/DDBJ databases">
        <title>Mycolicibacterium sp. CAU 1645 isolated from seawater.</title>
        <authorList>
            <person name="Kim W."/>
        </authorList>
    </citation>
    <scope>NUCLEOTIDE SEQUENCE [LARGE SCALE GENOMIC DNA]</scope>
    <source>
        <strain evidence="6 7">CAU 1645</strain>
    </source>
</reference>
<dbReference type="PANTHER" id="PTHR43790:SF9">
    <property type="entry name" value="GALACTOFURANOSE TRANSPORTER ATP-BINDING PROTEIN YTFR"/>
    <property type="match status" value="1"/>
</dbReference>
<dbReference type="Gene3D" id="3.40.50.300">
    <property type="entry name" value="P-loop containing nucleotide triphosphate hydrolases"/>
    <property type="match status" value="2"/>
</dbReference>
<evidence type="ECO:0000313" key="7">
    <source>
        <dbReference type="Proteomes" id="UP001651690"/>
    </source>
</evidence>
<dbReference type="Proteomes" id="UP001651690">
    <property type="component" value="Unassembled WGS sequence"/>
</dbReference>
<dbReference type="Pfam" id="PF00005">
    <property type="entry name" value="ABC_tran"/>
    <property type="match status" value="2"/>
</dbReference>